<dbReference type="SMART" id="SM00112">
    <property type="entry name" value="CA"/>
    <property type="match status" value="3"/>
</dbReference>
<keyword evidence="7 12" id="KW-1133">Transmembrane helix</keyword>
<dbReference type="PROSITE" id="PS00232">
    <property type="entry name" value="CADHERIN_1"/>
    <property type="match status" value="2"/>
</dbReference>
<evidence type="ECO:0000256" key="4">
    <source>
        <dbReference type="ARBA" id="ARBA00022729"/>
    </source>
</evidence>
<evidence type="ECO:0000313" key="15">
    <source>
        <dbReference type="Proteomes" id="UP000245119"/>
    </source>
</evidence>
<evidence type="ECO:0000256" key="10">
    <source>
        <dbReference type="PROSITE-ProRule" id="PRU00043"/>
    </source>
</evidence>
<dbReference type="PROSITE" id="PS50268">
    <property type="entry name" value="CADHERIN_2"/>
    <property type="match status" value="3"/>
</dbReference>
<evidence type="ECO:0000256" key="1">
    <source>
        <dbReference type="ARBA" id="ARBA00004167"/>
    </source>
</evidence>
<keyword evidence="6 10" id="KW-0106">Calcium</keyword>
<dbReference type="Pfam" id="PF00028">
    <property type="entry name" value="Cadherin"/>
    <property type="match status" value="1"/>
</dbReference>
<dbReference type="OrthoDB" id="6158374at2759"/>
<dbReference type="PRINTS" id="PR00205">
    <property type="entry name" value="CADHERIN"/>
</dbReference>
<evidence type="ECO:0000256" key="2">
    <source>
        <dbReference type="ARBA" id="ARBA00022536"/>
    </source>
</evidence>
<gene>
    <name evidence="14" type="ORF">C0Q70_01866</name>
</gene>
<dbReference type="InterPro" id="IPR020894">
    <property type="entry name" value="Cadherin_CS"/>
</dbReference>
<evidence type="ECO:0000256" key="6">
    <source>
        <dbReference type="ARBA" id="ARBA00022837"/>
    </source>
</evidence>
<dbReference type="SUPFAM" id="SSF49313">
    <property type="entry name" value="Cadherin-like"/>
    <property type="match status" value="4"/>
</dbReference>
<feature type="domain" description="Cadherin" evidence="13">
    <location>
        <begin position="224"/>
        <end position="338"/>
    </location>
</feature>
<dbReference type="GO" id="GO:0008013">
    <property type="term" value="F:beta-catenin binding"/>
    <property type="evidence" value="ECO:0007669"/>
    <property type="project" value="TreeGrafter"/>
</dbReference>
<keyword evidence="15" id="KW-1185">Reference proteome</keyword>
<dbReference type="AlphaFoldDB" id="A0A2T7Q0Q4"/>
<evidence type="ECO:0000256" key="7">
    <source>
        <dbReference type="ARBA" id="ARBA00022989"/>
    </source>
</evidence>
<dbReference type="GO" id="GO:0005509">
    <property type="term" value="F:calcium ion binding"/>
    <property type="evidence" value="ECO:0007669"/>
    <property type="project" value="UniProtKB-UniRule"/>
</dbReference>
<keyword evidence="8 12" id="KW-0472">Membrane</keyword>
<dbReference type="Gene3D" id="2.60.40.60">
    <property type="entry name" value="Cadherins"/>
    <property type="match status" value="4"/>
</dbReference>
<evidence type="ECO:0000256" key="12">
    <source>
        <dbReference type="SAM" id="Phobius"/>
    </source>
</evidence>
<dbReference type="EMBL" id="PZQS01000001">
    <property type="protein sequence ID" value="PVD39238.1"/>
    <property type="molecule type" value="Genomic_DNA"/>
</dbReference>
<dbReference type="PANTHER" id="PTHR24027">
    <property type="entry name" value="CADHERIN-23"/>
    <property type="match status" value="1"/>
</dbReference>
<dbReference type="GO" id="GO:0016477">
    <property type="term" value="P:cell migration"/>
    <property type="evidence" value="ECO:0007669"/>
    <property type="project" value="TreeGrafter"/>
</dbReference>
<keyword evidence="5" id="KW-0677">Repeat</keyword>
<feature type="domain" description="Cadherin" evidence="13">
    <location>
        <begin position="36"/>
        <end position="146"/>
    </location>
</feature>
<organism evidence="14 15">
    <name type="scientific">Pomacea canaliculata</name>
    <name type="common">Golden apple snail</name>
    <dbReference type="NCBI Taxonomy" id="400727"/>
    <lineage>
        <taxon>Eukaryota</taxon>
        <taxon>Metazoa</taxon>
        <taxon>Spiralia</taxon>
        <taxon>Lophotrochozoa</taxon>
        <taxon>Mollusca</taxon>
        <taxon>Gastropoda</taxon>
        <taxon>Caenogastropoda</taxon>
        <taxon>Architaenioglossa</taxon>
        <taxon>Ampullarioidea</taxon>
        <taxon>Ampullariidae</taxon>
        <taxon>Pomacea</taxon>
    </lineage>
</organism>
<evidence type="ECO:0000256" key="11">
    <source>
        <dbReference type="SAM" id="MobiDB-lite"/>
    </source>
</evidence>
<dbReference type="InterPro" id="IPR002126">
    <property type="entry name" value="Cadherin-like_dom"/>
</dbReference>
<feature type="transmembrane region" description="Helical" evidence="12">
    <location>
        <begin position="12"/>
        <end position="30"/>
    </location>
</feature>
<feature type="domain" description="Cadherin" evidence="13">
    <location>
        <begin position="173"/>
        <end position="223"/>
    </location>
</feature>
<dbReference type="PANTHER" id="PTHR24027:SF438">
    <property type="entry name" value="CADHERIN 23"/>
    <property type="match status" value="1"/>
</dbReference>
<feature type="transmembrane region" description="Helical" evidence="12">
    <location>
        <begin position="472"/>
        <end position="494"/>
    </location>
</feature>
<dbReference type="InterPro" id="IPR015919">
    <property type="entry name" value="Cadherin-like_sf"/>
</dbReference>
<dbReference type="CDD" id="cd11304">
    <property type="entry name" value="Cadherin_repeat"/>
    <property type="match status" value="3"/>
</dbReference>
<keyword evidence="2" id="KW-0245">EGF-like domain</keyword>
<sequence length="679" mass="73169">MTVTGQEVILRPIVALWFTALVVLPVVSVLPPEWVTGSAYSVRVFENATVGTTLSTISAKSDPSNTNKSVTFLLPDLSAKLVNLSDAYNSAPDIWSAQVILAAQLDSDYEPSVRYLYFEAQDEVGTKSSTSLTLNILDVNDNPPSFQRLPYDVSVPEFPDELSETFMTEGVFFAINISLKAPLDFETRSFYSFPVVAQDPEGLNATANVRVTVTDVQDTPPFFLLDSYRAAVLENQAVGTSIIKVSAEDGDRNPQNDIRYSIVRGNTDFFAVDSVTGVITSLVVLDRDNETMVGKDGFFDLVVQANETDDVQPQLGNTTREAAVVVVVLDDNDNPPTFKSSAPYTAFLREDVANDTLVYFEGEGYIFVSDADQGQNSHFNLTVERGGVPWPALVPTPSDVVQEALVLLRVRNSADIREEAGKHINIQLVAREVSTSQRFSSTANIIIAVEANPEVTTTPAPSSGYDVTAPDIVVFVIGFLVVFNIVTTVLIICFMRRGGRPPREGQAKGGAKYYVSDSGEGGGGAAIHKGSLERNVGSDKDAKRQSLLKAYDEVSKMEPARVETRDHPAGDDGKTTCPVVLTATANTSQDASPKNNILAVSTATDQSHDPTKDTTSTPVTFINPSAATSTSGPDESGVEPVTRFSANGRVSTVMKPNSPDGCVWGKGWWRAGGDSENDE</sequence>
<name>A0A2T7Q0Q4_POMCA</name>
<evidence type="ECO:0000256" key="8">
    <source>
        <dbReference type="ARBA" id="ARBA00023136"/>
    </source>
</evidence>
<evidence type="ECO:0000256" key="3">
    <source>
        <dbReference type="ARBA" id="ARBA00022692"/>
    </source>
</evidence>
<dbReference type="GO" id="GO:0045296">
    <property type="term" value="F:cadherin binding"/>
    <property type="evidence" value="ECO:0007669"/>
    <property type="project" value="TreeGrafter"/>
</dbReference>
<accession>A0A2T7Q0Q4</accession>
<reference evidence="14 15" key="1">
    <citation type="submission" date="2018-04" db="EMBL/GenBank/DDBJ databases">
        <title>The genome of golden apple snail Pomacea canaliculata provides insight into stress tolerance and invasive adaptation.</title>
        <authorList>
            <person name="Liu C."/>
            <person name="Liu B."/>
            <person name="Ren Y."/>
            <person name="Zhang Y."/>
            <person name="Wang H."/>
            <person name="Li S."/>
            <person name="Jiang F."/>
            <person name="Yin L."/>
            <person name="Zhang G."/>
            <person name="Qian W."/>
            <person name="Fan W."/>
        </authorList>
    </citation>
    <scope>NUCLEOTIDE SEQUENCE [LARGE SCALE GENOMIC DNA]</scope>
    <source>
        <strain evidence="14">SZHN2017</strain>
        <tissue evidence="14">Muscle</tissue>
    </source>
</reference>
<comment type="subcellular location">
    <subcellularLocation>
        <location evidence="1">Membrane</location>
        <topology evidence="1">Single-pass membrane protein</topology>
    </subcellularLocation>
</comment>
<dbReference type="InterPro" id="IPR039808">
    <property type="entry name" value="Cadherin"/>
</dbReference>
<keyword evidence="3 12" id="KW-0812">Transmembrane</keyword>
<feature type="compositionally biased region" description="Polar residues" evidence="11">
    <location>
        <begin position="613"/>
        <end position="633"/>
    </location>
</feature>
<evidence type="ECO:0000256" key="5">
    <source>
        <dbReference type="ARBA" id="ARBA00022737"/>
    </source>
</evidence>
<evidence type="ECO:0000313" key="14">
    <source>
        <dbReference type="EMBL" id="PVD39238.1"/>
    </source>
</evidence>
<keyword evidence="9" id="KW-1015">Disulfide bond</keyword>
<dbReference type="GO" id="GO:0016342">
    <property type="term" value="C:catenin complex"/>
    <property type="evidence" value="ECO:0007669"/>
    <property type="project" value="TreeGrafter"/>
</dbReference>
<proteinExistence type="predicted"/>
<comment type="caution">
    <text evidence="14">The sequence shown here is derived from an EMBL/GenBank/DDBJ whole genome shotgun (WGS) entry which is preliminary data.</text>
</comment>
<protein>
    <recommendedName>
        <fullName evidence="13">Cadherin domain-containing protein</fullName>
    </recommendedName>
</protein>
<evidence type="ECO:0000259" key="13">
    <source>
        <dbReference type="PROSITE" id="PS50268"/>
    </source>
</evidence>
<dbReference type="GO" id="GO:0007156">
    <property type="term" value="P:homophilic cell adhesion via plasma membrane adhesion molecules"/>
    <property type="evidence" value="ECO:0007669"/>
    <property type="project" value="InterPro"/>
</dbReference>
<keyword evidence="4" id="KW-0732">Signal</keyword>
<dbReference type="Proteomes" id="UP000245119">
    <property type="component" value="Linkage Group LG1"/>
</dbReference>
<dbReference type="FunFam" id="2.60.40.60:FF:000058">
    <property type="entry name" value="FAT atypical cadherin 3"/>
    <property type="match status" value="1"/>
</dbReference>
<feature type="region of interest" description="Disordered" evidence="11">
    <location>
        <begin position="602"/>
        <end position="679"/>
    </location>
</feature>
<evidence type="ECO:0000256" key="9">
    <source>
        <dbReference type="ARBA" id="ARBA00023157"/>
    </source>
</evidence>